<organism evidence="2 3">
    <name type="scientific">Roseovarius spongiae</name>
    <dbReference type="NCBI Taxonomy" id="2320272"/>
    <lineage>
        <taxon>Bacteria</taxon>
        <taxon>Pseudomonadati</taxon>
        <taxon>Pseudomonadota</taxon>
        <taxon>Alphaproteobacteria</taxon>
        <taxon>Rhodobacterales</taxon>
        <taxon>Roseobacteraceae</taxon>
        <taxon>Roseovarius</taxon>
    </lineage>
</organism>
<accession>A0A3A8B8P4</accession>
<sequence length="364" mass="39703">MGWIGVADHDGGRFDPAGLAASASGAPQENAIPDALAPRGTLMIETHLSPEGRPQTLLRFERAQPWSGLLSLQVMPSGGIVFVESLGRDVRHAALVHDLDGRSEQVRVRYSWDAPRRWGRLTLEHLAAGRIRNRPLAPPHPMPLDDLRMICRYPARREMDRDVTFLAVSDRVEPIGPMAGLTADVPVETPFGPVPAARLKRGDTVLTSTGDIQPVLRAVRQTAPARGSLRPVRLRAPFFGLRHDILVAPHQRLVIGGSQVEYMFGTEAALVPARHLVNGASAFYAEGPDLVTYHHILLPDHATVVAAGCPLESLYIGRLRRKPEALAASILADAPRALLPEHARPVWPVLKPFEAVTLAMHRVA</sequence>
<reference evidence="2 3" key="1">
    <citation type="submission" date="2018-09" db="EMBL/GenBank/DDBJ databases">
        <title>Roseovarius spongiae sp. nov., isolated from a marine sponge.</title>
        <authorList>
            <person name="Zhuang L."/>
            <person name="Luo L."/>
        </authorList>
    </citation>
    <scope>NUCLEOTIDE SEQUENCE [LARGE SCALE GENOMIC DNA]</scope>
    <source>
        <strain evidence="2 3">HN-E21</strain>
    </source>
</reference>
<evidence type="ECO:0000313" key="2">
    <source>
        <dbReference type="EMBL" id="RKF14038.1"/>
    </source>
</evidence>
<dbReference type="EMBL" id="RAPE01000003">
    <property type="protein sequence ID" value="RKF14038.1"/>
    <property type="molecule type" value="Genomic_DNA"/>
</dbReference>
<dbReference type="InterPro" id="IPR036844">
    <property type="entry name" value="Hint_dom_sf"/>
</dbReference>
<dbReference type="RefSeq" id="WP_121167488.1">
    <property type="nucleotide sequence ID" value="NZ_RAPE01000003.1"/>
</dbReference>
<protein>
    <recommendedName>
        <fullName evidence="1">Hedgehog/Intein (Hint) domain-containing protein</fullName>
    </recommendedName>
</protein>
<evidence type="ECO:0000259" key="1">
    <source>
        <dbReference type="Pfam" id="PF13403"/>
    </source>
</evidence>
<keyword evidence="3" id="KW-1185">Reference proteome</keyword>
<dbReference type="SUPFAM" id="SSF51294">
    <property type="entry name" value="Hedgehog/intein (Hint) domain"/>
    <property type="match status" value="1"/>
</dbReference>
<dbReference type="Pfam" id="PF13403">
    <property type="entry name" value="Hint_2"/>
    <property type="match status" value="1"/>
</dbReference>
<feature type="domain" description="Hedgehog/Intein (Hint)" evidence="1">
    <location>
        <begin position="181"/>
        <end position="317"/>
    </location>
</feature>
<name>A0A3A8B8P4_9RHOB</name>
<dbReference type="AlphaFoldDB" id="A0A3A8B8P4"/>
<dbReference type="InterPro" id="IPR028992">
    <property type="entry name" value="Hedgehog/Intein_dom"/>
</dbReference>
<dbReference type="Proteomes" id="UP000281128">
    <property type="component" value="Unassembled WGS sequence"/>
</dbReference>
<proteinExistence type="predicted"/>
<evidence type="ECO:0000313" key="3">
    <source>
        <dbReference type="Proteomes" id="UP000281128"/>
    </source>
</evidence>
<gene>
    <name evidence="2" type="ORF">D6850_12750</name>
</gene>
<dbReference type="OrthoDB" id="6305173at2"/>
<comment type="caution">
    <text evidence="2">The sequence shown here is derived from an EMBL/GenBank/DDBJ whole genome shotgun (WGS) entry which is preliminary data.</text>
</comment>